<name>A0ABU2XY46_9ACTN</name>
<dbReference type="PANTHER" id="PTHR46796:SF15">
    <property type="entry name" value="BLL1074 PROTEIN"/>
    <property type="match status" value="1"/>
</dbReference>
<dbReference type="PANTHER" id="PTHR46796">
    <property type="entry name" value="HTH-TYPE TRANSCRIPTIONAL ACTIVATOR RHAS-RELATED"/>
    <property type="match status" value="1"/>
</dbReference>
<dbReference type="Pfam" id="PF12833">
    <property type="entry name" value="HTH_18"/>
    <property type="match status" value="1"/>
</dbReference>
<dbReference type="Proteomes" id="UP001180754">
    <property type="component" value="Unassembled WGS sequence"/>
</dbReference>
<organism evidence="6 7">
    <name type="scientific">Streptomyces lonegramiae</name>
    <dbReference type="NCBI Taxonomy" id="3075524"/>
    <lineage>
        <taxon>Bacteria</taxon>
        <taxon>Bacillati</taxon>
        <taxon>Actinomycetota</taxon>
        <taxon>Actinomycetes</taxon>
        <taxon>Kitasatosporales</taxon>
        <taxon>Streptomycetaceae</taxon>
        <taxon>Streptomyces</taxon>
    </lineage>
</organism>
<accession>A0ABU2XY46</accession>
<keyword evidence="2" id="KW-0238">DNA-binding</keyword>
<dbReference type="SMART" id="SM00342">
    <property type="entry name" value="HTH_ARAC"/>
    <property type="match status" value="1"/>
</dbReference>
<dbReference type="RefSeq" id="WP_311731258.1">
    <property type="nucleotide sequence ID" value="NZ_JAVRFD010000506.1"/>
</dbReference>
<dbReference type="PROSITE" id="PS01124">
    <property type="entry name" value="HTH_ARAC_FAMILY_2"/>
    <property type="match status" value="1"/>
</dbReference>
<keyword evidence="1" id="KW-0805">Transcription regulation</keyword>
<protein>
    <submittedName>
        <fullName evidence="6">Helix-turn-helix domain-containing protein</fullName>
    </submittedName>
</protein>
<evidence type="ECO:0000256" key="4">
    <source>
        <dbReference type="SAM" id="MobiDB-lite"/>
    </source>
</evidence>
<keyword evidence="7" id="KW-1185">Reference proteome</keyword>
<evidence type="ECO:0000259" key="5">
    <source>
        <dbReference type="PROSITE" id="PS01124"/>
    </source>
</evidence>
<sequence>TRVDLSELRRIDRGGSLEELAETLASERPRTETAPWPLPALRDVTRRLAAGESVSATARHAGWSNRTMQRQCAAVYGYGPATLRRILRFRRAVGLIGTGLSAGAVAAQAGYADQPHLHREVRALAGVPWRQLRQLPDAANRSTEVPSGSSTVAERCRP</sequence>
<dbReference type="EMBL" id="JAVRFD010000506">
    <property type="protein sequence ID" value="MDT0550835.1"/>
    <property type="molecule type" value="Genomic_DNA"/>
</dbReference>
<evidence type="ECO:0000313" key="6">
    <source>
        <dbReference type="EMBL" id="MDT0550835.1"/>
    </source>
</evidence>
<gene>
    <name evidence="6" type="ORF">RND15_50640</name>
</gene>
<evidence type="ECO:0000256" key="2">
    <source>
        <dbReference type="ARBA" id="ARBA00023125"/>
    </source>
</evidence>
<feature type="domain" description="HTH araC/xylS-type" evidence="5">
    <location>
        <begin position="38"/>
        <end position="135"/>
    </location>
</feature>
<comment type="caution">
    <text evidence="6">The sequence shown here is derived from an EMBL/GenBank/DDBJ whole genome shotgun (WGS) entry which is preliminary data.</text>
</comment>
<evidence type="ECO:0000256" key="3">
    <source>
        <dbReference type="ARBA" id="ARBA00023163"/>
    </source>
</evidence>
<dbReference type="InterPro" id="IPR050204">
    <property type="entry name" value="AraC_XylS_family_regulators"/>
</dbReference>
<proteinExistence type="predicted"/>
<evidence type="ECO:0000313" key="7">
    <source>
        <dbReference type="Proteomes" id="UP001180754"/>
    </source>
</evidence>
<dbReference type="Gene3D" id="1.10.10.60">
    <property type="entry name" value="Homeodomain-like"/>
    <property type="match status" value="1"/>
</dbReference>
<feature type="compositionally biased region" description="Polar residues" evidence="4">
    <location>
        <begin position="140"/>
        <end position="152"/>
    </location>
</feature>
<feature type="region of interest" description="Disordered" evidence="4">
    <location>
        <begin position="135"/>
        <end position="158"/>
    </location>
</feature>
<dbReference type="InterPro" id="IPR018060">
    <property type="entry name" value="HTH_AraC"/>
</dbReference>
<keyword evidence="3" id="KW-0804">Transcription</keyword>
<feature type="non-terminal residue" evidence="6">
    <location>
        <position position="1"/>
    </location>
</feature>
<evidence type="ECO:0000256" key="1">
    <source>
        <dbReference type="ARBA" id="ARBA00023015"/>
    </source>
</evidence>
<feature type="non-terminal residue" evidence="6">
    <location>
        <position position="158"/>
    </location>
</feature>
<reference evidence="6" key="1">
    <citation type="submission" date="2024-05" db="EMBL/GenBank/DDBJ databases">
        <title>30 novel species of actinomycetes from the DSMZ collection.</title>
        <authorList>
            <person name="Nouioui I."/>
        </authorList>
    </citation>
    <scope>NUCLEOTIDE SEQUENCE</scope>
    <source>
        <strain evidence="6">DSM 41529</strain>
    </source>
</reference>